<comment type="caution">
    <text evidence="8">The sequence shown here is derived from an EMBL/GenBank/DDBJ whole genome shotgun (WGS) entry which is preliminary data.</text>
</comment>
<keyword evidence="5 7" id="KW-0472">Membrane</keyword>
<accession>A0ABD3TJN0</accession>
<evidence type="ECO:0000313" key="8">
    <source>
        <dbReference type="EMBL" id="KAL3836663.1"/>
    </source>
</evidence>
<evidence type="ECO:0000256" key="3">
    <source>
        <dbReference type="ARBA" id="ARBA00022692"/>
    </source>
</evidence>
<feature type="transmembrane region" description="Helical" evidence="7">
    <location>
        <begin position="464"/>
        <end position="486"/>
    </location>
</feature>
<evidence type="ECO:0000256" key="6">
    <source>
        <dbReference type="SAM" id="MobiDB-lite"/>
    </source>
</evidence>
<dbReference type="PANTHER" id="PTHR11706">
    <property type="entry name" value="SOLUTE CARRIER PROTEIN FAMILY 11 MEMBER"/>
    <property type="match status" value="1"/>
</dbReference>
<keyword evidence="4 7" id="KW-1133">Transmembrane helix</keyword>
<keyword evidence="9" id="KW-1185">Reference proteome</keyword>
<dbReference type="InterPro" id="IPR001046">
    <property type="entry name" value="NRAMP_fam"/>
</dbReference>
<keyword evidence="3 7" id="KW-0812">Transmembrane</keyword>
<evidence type="ECO:0000256" key="2">
    <source>
        <dbReference type="ARBA" id="ARBA00006670"/>
    </source>
</evidence>
<dbReference type="EMBL" id="JBJQND010000018">
    <property type="protein sequence ID" value="KAL3836663.1"/>
    <property type="molecule type" value="Genomic_DNA"/>
</dbReference>
<dbReference type="PANTHER" id="PTHR11706:SF81">
    <property type="entry name" value="METAL TRANSPORTER NRAMP1 HOMOLOG ISOFORM X1"/>
    <property type="match status" value="1"/>
</dbReference>
<evidence type="ECO:0000313" key="9">
    <source>
        <dbReference type="Proteomes" id="UP001634394"/>
    </source>
</evidence>
<feature type="transmembrane region" description="Helical" evidence="7">
    <location>
        <begin position="194"/>
        <end position="211"/>
    </location>
</feature>
<dbReference type="PRINTS" id="PR00447">
    <property type="entry name" value="NATRESASSCMP"/>
</dbReference>
<feature type="transmembrane region" description="Helical" evidence="7">
    <location>
        <begin position="236"/>
        <end position="255"/>
    </location>
</feature>
<comment type="similarity">
    <text evidence="2">Belongs to the NRAMP family.</text>
</comment>
<dbReference type="Proteomes" id="UP001634394">
    <property type="component" value="Unassembled WGS sequence"/>
</dbReference>
<comment type="subcellular location">
    <subcellularLocation>
        <location evidence="1">Membrane</location>
        <topology evidence="1">Multi-pass membrane protein</topology>
    </subcellularLocation>
</comment>
<evidence type="ECO:0000256" key="7">
    <source>
        <dbReference type="SAM" id="Phobius"/>
    </source>
</evidence>
<feature type="transmembrane region" description="Helical" evidence="7">
    <location>
        <begin position="162"/>
        <end position="182"/>
    </location>
</feature>
<dbReference type="GO" id="GO:0016020">
    <property type="term" value="C:membrane"/>
    <property type="evidence" value="ECO:0007669"/>
    <property type="project" value="UniProtKB-SubCell"/>
</dbReference>
<organism evidence="8 9">
    <name type="scientific">Sinanodonta woodiana</name>
    <name type="common">Chinese pond mussel</name>
    <name type="synonym">Anodonta woodiana</name>
    <dbReference type="NCBI Taxonomy" id="1069815"/>
    <lineage>
        <taxon>Eukaryota</taxon>
        <taxon>Metazoa</taxon>
        <taxon>Spiralia</taxon>
        <taxon>Lophotrochozoa</taxon>
        <taxon>Mollusca</taxon>
        <taxon>Bivalvia</taxon>
        <taxon>Autobranchia</taxon>
        <taxon>Heteroconchia</taxon>
        <taxon>Palaeoheterodonta</taxon>
        <taxon>Unionida</taxon>
        <taxon>Unionoidea</taxon>
        <taxon>Unionidae</taxon>
        <taxon>Unioninae</taxon>
        <taxon>Sinanodonta</taxon>
    </lineage>
</organism>
<feature type="transmembrane region" description="Helical" evidence="7">
    <location>
        <begin position="89"/>
        <end position="110"/>
    </location>
</feature>
<name>A0ABD3TJN0_SINWO</name>
<feature type="transmembrane region" description="Helical" evidence="7">
    <location>
        <begin position="437"/>
        <end position="458"/>
    </location>
</feature>
<gene>
    <name evidence="8" type="ORF">ACJMK2_022085</name>
</gene>
<evidence type="ECO:0000256" key="5">
    <source>
        <dbReference type="ARBA" id="ARBA00023136"/>
    </source>
</evidence>
<dbReference type="AlphaFoldDB" id="A0ABD3TJN0"/>
<protein>
    <submittedName>
        <fullName evidence="8">Uncharacterized protein</fullName>
    </submittedName>
</protein>
<feature type="transmembrane region" description="Helical" evidence="7">
    <location>
        <begin position="285"/>
        <end position="306"/>
    </location>
</feature>
<dbReference type="Pfam" id="PF01566">
    <property type="entry name" value="Nramp"/>
    <property type="match status" value="1"/>
</dbReference>
<reference evidence="8 9" key="1">
    <citation type="submission" date="2024-11" db="EMBL/GenBank/DDBJ databases">
        <title>Chromosome-level genome assembly of the freshwater bivalve Anodonta woodiana.</title>
        <authorList>
            <person name="Chen X."/>
        </authorList>
    </citation>
    <scope>NUCLEOTIDE SEQUENCE [LARGE SCALE GENOMIC DNA]</scope>
    <source>
        <strain evidence="8">MN2024</strain>
        <tissue evidence="8">Gills</tissue>
    </source>
</reference>
<feature type="transmembrane region" description="Helical" evidence="7">
    <location>
        <begin position="373"/>
        <end position="394"/>
    </location>
</feature>
<evidence type="ECO:0000256" key="1">
    <source>
        <dbReference type="ARBA" id="ARBA00004141"/>
    </source>
</evidence>
<evidence type="ECO:0000256" key="4">
    <source>
        <dbReference type="ARBA" id="ARBA00022989"/>
    </source>
</evidence>
<sequence length="528" mass="58819">MDETEPLLTSDDYGKNKRYSFGSDRSGEQFDIVTEEDDIPKANVHTGKFSFRKLLAFTGPGFLMSIAYLDPGNIESDLQTGAIAKYKLLWVLMWSTVLGLMTQYLAAKLGCVTGMGLAEICKQEYPKSSRIAIWLMMEAAIIGSDIQEVIGSSIAINLLSSGAVPIWAGVLITGFDTFTFLLLENYGLRKLEAFIGFLIALMGFSFMYLYIRIQPNQGDILIGIWFPWCENCEKDAILQLVGIIGAVLMPHNIYLHSSLVLSRKIDRKDKAAVQEATMYNAIESAFALFVSFLINLFVVAVFAAAFSGPEYTNAGLSQAGTWLYEKYGLSMKIIWGIGLLAAGQSSTMTGTYAGQFVMEGFLNIKWAKWKRVLLTRSIAIVPAIVVALLATSVLDNMNNWLNVLQSVQLPFALLPILHFTNTSRIMGEFKNGRFMMIAVWTLAVLVTGVHFYLIVLFLGDDRPWYVYVITALVVVVYMSYISYLALGPSLVLTLKLKLFLSLGKDISKVENEILRRHNLHYPVVKTDT</sequence>
<dbReference type="HAMAP" id="MF_00221">
    <property type="entry name" value="NRAMP"/>
    <property type="match status" value="1"/>
</dbReference>
<dbReference type="NCBIfam" id="TIGR01197">
    <property type="entry name" value="nramp"/>
    <property type="match status" value="1"/>
</dbReference>
<feature type="region of interest" description="Disordered" evidence="6">
    <location>
        <begin position="1"/>
        <end position="21"/>
    </location>
</feature>
<proteinExistence type="inferred from homology"/>
<dbReference type="NCBIfam" id="NF037982">
    <property type="entry name" value="Nramp_1"/>
    <property type="match status" value="1"/>
</dbReference>